<evidence type="ECO:0000313" key="2">
    <source>
        <dbReference type="EMBL" id="CAH1416419.1"/>
    </source>
</evidence>
<dbReference type="AlphaFoldDB" id="A0AAU9LX86"/>
<dbReference type="InterPro" id="IPR025476">
    <property type="entry name" value="Helitron_helicase-like"/>
</dbReference>
<dbReference type="EMBL" id="CAKMRJ010000002">
    <property type="protein sequence ID" value="CAH1416419.1"/>
    <property type="molecule type" value="Genomic_DNA"/>
</dbReference>
<name>A0AAU9LX86_9ASTR</name>
<reference evidence="2 3" key="1">
    <citation type="submission" date="2022-01" db="EMBL/GenBank/DDBJ databases">
        <authorList>
            <person name="Xiong W."/>
            <person name="Schranz E."/>
        </authorList>
    </citation>
    <scope>NUCLEOTIDE SEQUENCE [LARGE SCALE GENOMIC DNA]</scope>
</reference>
<dbReference type="Proteomes" id="UP001157418">
    <property type="component" value="Unassembled WGS sequence"/>
</dbReference>
<organism evidence="2 3">
    <name type="scientific">Lactuca virosa</name>
    <dbReference type="NCBI Taxonomy" id="75947"/>
    <lineage>
        <taxon>Eukaryota</taxon>
        <taxon>Viridiplantae</taxon>
        <taxon>Streptophyta</taxon>
        <taxon>Embryophyta</taxon>
        <taxon>Tracheophyta</taxon>
        <taxon>Spermatophyta</taxon>
        <taxon>Magnoliopsida</taxon>
        <taxon>eudicotyledons</taxon>
        <taxon>Gunneridae</taxon>
        <taxon>Pentapetalae</taxon>
        <taxon>asterids</taxon>
        <taxon>campanulids</taxon>
        <taxon>Asterales</taxon>
        <taxon>Asteraceae</taxon>
        <taxon>Cichorioideae</taxon>
        <taxon>Cichorieae</taxon>
        <taxon>Lactucinae</taxon>
        <taxon>Lactuca</taxon>
    </lineage>
</organism>
<sequence length="160" mass="18698">MRSISTLRSTSDQAILRFLVEELIHMLNESGGNPIDSRDVLIEARGNGIVKRISKLHPPFMALEYQLLFPYGEDGFHLNIPLTTTSTTNKRNNVSLREYYCFRLHSRKSEGKTLHKSGRLFHTYVVDAYVVVLENNIDWYRRNQNTIRSDLYNRLEDSFM</sequence>
<accession>A0AAU9LX86</accession>
<evidence type="ECO:0000313" key="3">
    <source>
        <dbReference type="Proteomes" id="UP001157418"/>
    </source>
</evidence>
<dbReference type="Pfam" id="PF14214">
    <property type="entry name" value="Helitron_like_N"/>
    <property type="match status" value="1"/>
</dbReference>
<feature type="domain" description="Helitron helicase-like" evidence="1">
    <location>
        <begin position="99"/>
        <end position="159"/>
    </location>
</feature>
<keyword evidence="3" id="KW-1185">Reference proteome</keyword>
<dbReference type="PANTHER" id="PTHR45786">
    <property type="entry name" value="DNA BINDING PROTEIN-LIKE"/>
    <property type="match status" value="1"/>
</dbReference>
<dbReference type="PANTHER" id="PTHR45786:SF74">
    <property type="entry name" value="ATP-DEPENDENT DNA HELICASE"/>
    <property type="match status" value="1"/>
</dbReference>
<protein>
    <recommendedName>
        <fullName evidence="1">Helitron helicase-like domain-containing protein</fullName>
    </recommendedName>
</protein>
<comment type="caution">
    <text evidence="2">The sequence shown here is derived from an EMBL/GenBank/DDBJ whole genome shotgun (WGS) entry which is preliminary data.</text>
</comment>
<gene>
    <name evidence="2" type="ORF">LVIROSA_LOCUS4183</name>
</gene>
<proteinExistence type="predicted"/>
<evidence type="ECO:0000259" key="1">
    <source>
        <dbReference type="Pfam" id="PF14214"/>
    </source>
</evidence>